<evidence type="ECO:0000256" key="4">
    <source>
        <dbReference type="SAM" id="MobiDB-lite"/>
    </source>
</evidence>
<dbReference type="GO" id="GO:0016798">
    <property type="term" value="F:hydrolase activity, acting on glycosyl bonds"/>
    <property type="evidence" value="ECO:0007669"/>
    <property type="project" value="UniProtKB-KW"/>
</dbReference>
<dbReference type="GO" id="GO:0000272">
    <property type="term" value="P:polysaccharide catabolic process"/>
    <property type="evidence" value="ECO:0007669"/>
    <property type="project" value="UniProtKB-KW"/>
</dbReference>
<organism evidence="6">
    <name type="scientific">Streptomyces sp. R39</name>
    <dbReference type="NCBI Taxonomy" id="3238631"/>
    <lineage>
        <taxon>Bacteria</taxon>
        <taxon>Bacillati</taxon>
        <taxon>Actinomycetota</taxon>
        <taxon>Actinomycetes</taxon>
        <taxon>Kitasatosporales</taxon>
        <taxon>Streptomycetaceae</taxon>
        <taxon>Streptomyces</taxon>
    </lineage>
</organism>
<dbReference type="InterPro" id="IPR008972">
    <property type="entry name" value="Cupredoxin"/>
</dbReference>
<dbReference type="InterPro" id="IPR003961">
    <property type="entry name" value="FN3_dom"/>
</dbReference>
<dbReference type="GO" id="GO:0016491">
    <property type="term" value="F:oxidoreductase activity"/>
    <property type="evidence" value="ECO:0007669"/>
    <property type="project" value="InterPro"/>
</dbReference>
<dbReference type="SUPFAM" id="SSF49503">
    <property type="entry name" value="Cupredoxins"/>
    <property type="match status" value="3"/>
</dbReference>
<comment type="similarity">
    <text evidence="1">Belongs to the multicopper oxidase family.</text>
</comment>
<keyword evidence="2" id="KW-0326">Glycosidase</keyword>
<feature type="compositionally biased region" description="Low complexity" evidence="4">
    <location>
        <begin position="43"/>
        <end position="55"/>
    </location>
</feature>
<feature type="region of interest" description="Disordered" evidence="4">
    <location>
        <begin position="43"/>
        <end position="62"/>
    </location>
</feature>
<dbReference type="PANTHER" id="PTHR48267:SF1">
    <property type="entry name" value="BILIRUBIN OXIDASE"/>
    <property type="match status" value="1"/>
</dbReference>
<sequence length="1663" mass="175175">MFTRQAMRPLGKLGRRAVALIGAGAVMAGLAVVSGLPPSPVQQAQAAAATGPSSPTDETKVPHYFGPWPNWANSPLTLSKARVTITSTAMPVGNALAERLYATDYATPPGELGPVFVVLTGSPLPDGTLKSFQTWNQVKPGGSPSASEGGLFHAYVLRPAGAPDTYTVVADSGLQTVPKPTATAGEVATYDVPDVAVRAGDVIGFYGQGIPLDTGLASHTDTFMYPAGVDSSTSPPANVAPKEGGTVALGSTDYPLYPTQDRQYSFRAQVTPAGTGAEATATVDPQTGGIAGIDVTAPGHGYVAGATSVTIDGGTTAATAEATVKSTGAVVDLKVGANGSGYGGFAVDITGGGGSGAAATASGGVDAVTIADGGSGYTMPTVDFDLPDDPNGTVAKGHVDPADLTADGSVTKVIVDDPGSGYGSAPGVAIHNGTLADPIPGATESKASSSLKLVGLTVDRIGSGYTGTPDVTISDPTGKGGTGAAAKAVTDTGAISAVKVTDPGAGYLSAGMKKFQDELPVTCDPKADGTGCPDVAQLQAPSTKPSEKFIPLAVPETVTTSGKPADEYVIGLVQYLTRFSSDLPPTLVRGYVQLSTDAVPGRKVPLYNELMDGTRQPLPYTGVTSPQWMGPLIAATKDRPVRIVFRNLLPKGADGDLFLPVDSTGMGSGMGPMAMPAPKNDGTVTDEVRNPGCTNDKAGCFPDNRATLHLHGGITPWISDGTPHQWITPAGETTDWPQGVSVQNVPDMVDGTGATLCAAKDDGCSTFYYTNQQSARLMFYHDHSYGITRLNVYAGEAAGYTITDDTEKSLIRSGTIPDAGDTVPLLVQDRTFVPDDSQLKDRKDADGKTISYGQDPTWNTKRWGTKGSFWYHHVYMPAQNPGDPSGMSAYGRWMYGPWFWPPSGTAKYGPIANPYYDPKCKLDVPSTWQYQTDPFCEPEQIPGTPNISMGMEQFNDTPIVNGVAYPKVTLQPKTYRMRLLNAANDRFFNFQWYTADPKQGDGTTEVALKPGELAAAQTDPTVSPTPVDANNDLAGPDWIQIANEGGFLPAPAVIDGQQPTTWITDPTRFDVGNVDKHSLALAPAERADVLVDFSKFAGKTLILYNDAPAAYPARIPSYDYYTGAPDLSPAGAPKILPGYGPNTRTVMQVTIADTAPAPAFDLAKLRAAFRHHADGSGVFESGQNPAIVGQAAYNSAYGTTFAASSNCNVANTSVNTCDGLVRVNDTSAFGFNTLKSPNTKMSMPLQPKAIHDEMNATAFDDFGRMQANLGVEAQPPTPGAQNVTLYPYINPQTELIDGTDLPKGDVKVTPISTNADGTQIWRFTHNGVDTHPIHFHLYDVQVLNRVTWDNIVIRPDANELGWKDTVRMSPLEDTIVALRPVVPTVPFEVPNSIRPLDPAMPLGDTSMFNNIDPQGNPTAAITNKLVNFGWEYVIHCHILSHEEMDMMRPASLALPPLKASGLSSDVVGTGTSARIRLTWQDNSVNETSFVVQRSSDGTTWADVGTVASPLDQPNIHEARSFVDPTASTATPYLYRVVALNTVGYGSEFPSMTVKSVSDPLSLNVPLPPTGLSAALRSGKRVGLTWRDNATNESGFVIERSTDNGVTFKQVGKVPARTKTGKVTFVDGTVGLGPTYQYRVSATNVAGRRTTRPLTVQVSVRSPR</sequence>
<dbReference type="RefSeq" id="WP_369226614.1">
    <property type="nucleotide sequence ID" value="NZ_CP163441.1"/>
</dbReference>
<dbReference type="SMART" id="SM00060">
    <property type="entry name" value="FN3"/>
    <property type="match status" value="2"/>
</dbReference>
<protein>
    <submittedName>
        <fullName evidence="6">Multicopper oxidase domain-containing protein</fullName>
    </submittedName>
</protein>
<dbReference type="Pfam" id="PF07731">
    <property type="entry name" value="Cu-oxidase_2"/>
    <property type="match status" value="1"/>
</dbReference>
<keyword evidence="2" id="KW-0378">Hydrolase</keyword>
<dbReference type="CDD" id="cd00063">
    <property type="entry name" value="FN3"/>
    <property type="match status" value="1"/>
</dbReference>
<feature type="domain" description="Fibronectin type-III" evidence="5">
    <location>
        <begin position="1456"/>
        <end position="1545"/>
    </location>
</feature>
<dbReference type="SUPFAM" id="SSF49265">
    <property type="entry name" value="Fibronectin type III"/>
    <property type="match status" value="1"/>
</dbReference>
<gene>
    <name evidence="6" type="ORF">AB5J52_38690</name>
</gene>
<dbReference type="InterPro" id="IPR011706">
    <property type="entry name" value="Cu-oxidase_C"/>
</dbReference>
<evidence type="ECO:0000259" key="5">
    <source>
        <dbReference type="SMART" id="SM00060"/>
    </source>
</evidence>
<name>A0AB39QVR0_9ACTN</name>
<dbReference type="InterPro" id="IPR036116">
    <property type="entry name" value="FN3_sf"/>
</dbReference>
<dbReference type="InterPro" id="IPR045087">
    <property type="entry name" value="Cu-oxidase_fam"/>
</dbReference>
<dbReference type="InterPro" id="IPR013783">
    <property type="entry name" value="Ig-like_fold"/>
</dbReference>
<dbReference type="PANTHER" id="PTHR48267">
    <property type="entry name" value="CUPREDOXIN SUPERFAMILY PROTEIN"/>
    <property type="match status" value="1"/>
</dbReference>
<proteinExistence type="inferred from homology"/>
<dbReference type="Gene3D" id="2.60.40.420">
    <property type="entry name" value="Cupredoxins - blue copper proteins"/>
    <property type="match status" value="3"/>
</dbReference>
<evidence type="ECO:0000256" key="3">
    <source>
        <dbReference type="ARBA" id="ARBA00023326"/>
    </source>
</evidence>
<dbReference type="Gene3D" id="2.60.40.10">
    <property type="entry name" value="Immunoglobulins"/>
    <property type="match status" value="2"/>
</dbReference>
<evidence type="ECO:0000313" key="6">
    <source>
        <dbReference type="EMBL" id="XDQ47730.1"/>
    </source>
</evidence>
<feature type="domain" description="Fibronectin type-III" evidence="5">
    <location>
        <begin position="1565"/>
        <end position="1648"/>
    </location>
</feature>
<evidence type="ECO:0000256" key="1">
    <source>
        <dbReference type="ARBA" id="ARBA00010609"/>
    </source>
</evidence>
<keyword evidence="3" id="KW-0624">Polysaccharide degradation</keyword>
<dbReference type="EMBL" id="CP163441">
    <property type="protein sequence ID" value="XDQ47730.1"/>
    <property type="molecule type" value="Genomic_DNA"/>
</dbReference>
<keyword evidence="3" id="KW-0119">Carbohydrate metabolism</keyword>
<accession>A0AB39QVR0</accession>
<evidence type="ECO:0000256" key="2">
    <source>
        <dbReference type="ARBA" id="ARBA00023295"/>
    </source>
</evidence>
<dbReference type="GO" id="GO:0005507">
    <property type="term" value="F:copper ion binding"/>
    <property type="evidence" value="ECO:0007669"/>
    <property type="project" value="InterPro"/>
</dbReference>
<reference evidence="6" key="1">
    <citation type="submission" date="2024-07" db="EMBL/GenBank/DDBJ databases">
        <authorList>
            <person name="Yu S.T."/>
        </authorList>
    </citation>
    <scope>NUCLEOTIDE SEQUENCE</scope>
    <source>
        <strain evidence="6">R39</strain>
    </source>
</reference>